<feature type="domain" description="PPM-type phosphatase" evidence="2">
    <location>
        <begin position="3"/>
        <end position="237"/>
    </location>
</feature>
<accession>A0A9D1YV48</accession>
<dbReference type="SMART" id="SM00332">
    <property type="entry name" value="PP2Cc"/>
    <property type="match status" value="1"/>
</dbReference>
<dbReference type="AlphaFoldDB" id="A0A9D1YV48"/>
<dbReference type="PANTHER" id="PTHR47992">
    <property type="entry name" value="PROTEIN PHOSPHATASE"/>
    <property type="match status" value="1"/>
</dbReference>
<evidence type="ECO:0000259" key="2">
    <source>
        <dbReference type="PROSITE" id="PS51746"/>
    </source>
</evidence>
<keyword evidence="1" id="KW-1133">Transmembrane helix</keyword>
<reference evidence="3" key="2">
    <citation type="submission" date="2021-04" db="EMBL/GenBank/DDBJ databases">
        <authorList>
            <person name="Gilroy R."/>
        </authorList>
    </citation>
    <scope>NUCLEOTIDE SEQUENCE</scope>
    <source>
        <strain evidence="3">ChiGjej1B1-98</strain>
    </source>
</reference>
<dbReference type="InterPro" id="IPR036457">
    <property type="entry name" value="PPM-type-like_dom_sf"/>
</dbReference>
<protein>
    <submittedName>
        <fullName evidence="3">Protein phosphatase 2C domain-containing protein</fullName>
    </submittedName>
</protein>
<dbReference type="EMBL" id="DXDC01000257">
    <property type="protein sequence ID" value="HIY66307.1"/>
    <property type="molecule type" value="Genomic_DNA"/>
</dbReference>
<organism evidence="3 4">
    <name type="scientific">Candidatus Agrococcus pullicola</name>
    <dbReference type="NCBI Taxonomy" id="2838429"/>
    <lineage>
        <taxon>Bacteria</taxon>
        <taxon>Bacillati</taxon>
        <taxon>Actinomycetota</taxon>
        <taxon>Actinomycetes</taxon>
        <taxon>Micrococcales</taxon>
        <taxon>Microbacteriaceae</taxon>
        <taxon>Agrococcus</taxon>
    </lineage>
</organism>
<keyword evidence="1" id="KW-0472">Membrane</keyword>
<dbReference type="Gene3D" id="3.60.40.10">
    <property type="entry name" value="PPM-type phosphatase domain"/>
    <property type="match status" value="1"/>
</dbReference>
<evidence type="ECO:0000256" key="1">
    <source>
        <dbReference type="SAM" id="Phobius"/>
    </source>
</evidence>
<sequence>MTQYAAAGSHVGRVRSENQDSGYAGAHLFAVADGMGGHAGGDVASAIIVQNLSGADSEYSSPEEASEVLATVLQAGNERLQNAMREHPELTGMGTTFSGFVRVGEKLGIAHIGDSRIYRYRVGALTQITTDHTFVQKLVDAGRITREEAETHPRRNVVMRVLGNIETNPEIDTFVETIEPEDRWLACSDGLSSYVPEEKIAAILGQGLSTQDTVKRLIREALSQGAPDNVTVVLMDAVEGDDIGEPIIVGSAENEVSYTATEPEAAPISLRQLLLHPRQLRAQPLWEHFEPESEEVLQEILAEQRRYRIRRRATWAIGAIIAIAAVVLASIGFYNWTQTRYFVGENEDGYVAIFQGIQQDIGPISLSEEVRTTDIQVSELGWTYQNAVRNTLNAEDLNDAEAIIERLHGVP</sequence>
<dbReference type="SMART" id="SM00331">
    <property type="entry name" value="PP2C_SIG"/>
    <property type="match status" value="1"/>
</dbReference>
<keyword evidence="1" id="KW-0812">Transmembrane</keyword>
<dbReference type="Proteomes" id="UP000824005">
    <property type="component" value="Unassembled WGS sequence"/>
</dbReference>
<evidence type="ECO:0000313" key="3">
    <source>
        <dbReference type="EMBL" id="HIY66307.1"/>
    </source>
</evidence>
<comment type="caution">
    <text evidence="3">The sequence shown here is derived from an EMBL/GenBank/DDBJ whole genome shotgun (WGS) entry which is preliminary data.</text>
</comment>
<feature type="transmembrane region" description="Helical" evidence="1">
    <location>
        <begin position="313"/>
        <end position="336"/>
    </location>
</feature>
<gene>
    <name evidence="3" type="ORF">H9830_08540</name>
</gene>
<proteinExistence type="predicted"/>
<dbReference type="SUPFAM" id="SSF81606">
    <property type="entry name" value="PP2C-like"/>
    <property type="match status" value="1"/>
</dbReference>
<dbReference type="CDD" id="cd00143">
    <property type="entry name" value="PP2Cc"/>
    <property type="match status" value="1"/>
</dbReference>
<evidence type="ECO:0000313" key="4">
    <source>
        <dbReference type="Proteomes" id="UP000824005"/>
    </source>
</evidence>
<dbReference type="GO" id="GO:0004722">
    <property type="term" value="F:protein serine/threonine phosphatase activity"/>
    <property type="evidence" value="ECO:0007669"/>
    <property type="project" value="InterPro"/>
</dbReference>
<dbReference type="InterPro" id="IPR001932">
    <property type="entry name" value="PPM-type_phosphatase-like_dom"/>
</dbReference>
<dbReference type="PROSITE" id="PS51746">
    <property type="entry name" value="PPM_2"/>
    <property type="match status" value="1"/>
</dbReference>
<name>A0A9D1YV48_9MICO</name>
<reference evidence="3" key="1">
    <citation type="journal article" date="2021" name="PeerJ">
        <title>Extensive microbial diversity within the chicken gut microbiome revealed by metagenomics and culture.</title>
        <authorList>
            <person name="Gilroy R."/>
            <person name="Ravi A."/>
            <person name="Getino M."/>
            <person name="Pursley I."/>
            <person name="Horton D.L."/>
            <person name="Alikhan N.F."/>
            <person name="Baker D."/>
            <person name="Gharbi K."/>
            <person name="Hall N."/>
            <person name="Watson M."/>
            <person name="Adriaenssens E.M."/>
            <person name="Foster-Nyarko E."/>
            <person name="Jarju S."/>
            <person name="Secka A."/>
            <person name="Antonio M."/>
            <person name="Oren A."/>
            <person name="Chaudhuri R.R."/>
            <person name="La Ragione R."/>
            <person name="Hildebrand F."/>
            <person name="Pallen M.J."/>
        </authorList>
    </citation>
    <scope>NUCLEOTIDE SEQUENCE</scope>
    <source>
        <strain evidence="3">ChiGjej1B1-98</strain>
    </source>
</reference>
<dbReference type="Pfam" id="PF13672">
    <property type="entry name" value="PP2C_2"/>
    <property type="match status" value="1"/>
</dbReference>
<dbReference type="InterPro" id="IPR015655">
    <property type="entry name" value="PP2C"/>
</dbReference>